<dbReference type="AlphaFoldDB" id="A0A433Q231"/>
<feature type="compositionally biased region" description="Acidic residues" evidence="11">
    <location>
        <begin position="458"/>
        <end position="472"/>
    </location>
</feature>
<dbReference type="GO" id="GO:0022857">
    <property type="term" value="F:transmembrane transporter activity"/>
    <property type="evidence" value="ECO:0007669"/>
    <property type="project" value="TreeGrafter"/>
</dbReference>
<comment type="caution">
    <text evidence="12">The sequence shown here is derived from an EMBL/GenBank/DDBJ whole genome shotgun (WGS) entry which is preliminary data.</text>
</comment>
<evidence type="ECO:0000256" key="1">
    <source>
        <dbReference type="ARBA" id="ARBA00004225"/>
    </source>
</evidence>
<dbReference type="EMBL" id="RBNJ01018504">
    <property type="protein sequence ID" value="RUS23808.1"/>
    <property type="molecule type" value="Genomic_DNA"/>
</dbReference>
<dbReference type="PANTHER" id="PTHR45624">
    <property type="entry name" value="MITOCHONDRIAL BASIC AMINO ACIDS TRANSPORTER-RELATED"/>
    <property type="match status" value="1"/>
</dbReference>
<evidence type="ECO:0000256" key="4">
    <source>
        <dbReference type="ARBA" id="ARBA00022692"/>
    </source>
</evidence>
<sequence>MSTVPTELPAVPSPIAVASGSGASVQPGMLRTSKKKKAHEYTAIGAPTAIARTLIMQGMHFWYRTPLKLFRPLRVDYMVMARAIMPIDNATKRRFSFRYTYLGMLANAVKLQGWRFIPRHVLPPLLANTFIGTVLYTTYIATLPVFHPASSFQKHRTFPPPPFSSVFMAGALAGAAQAVVATPMDSLKVRFEVMDLLEGKHRSMWAYARDTLRKLGVGSAYRGFTLTLVRDSFACGLFFGTFEWVKQQGYYYFLDEVYGVRLNAQSVTEKSETYAVEEGANQRARPHFMIEPLFILFAGAAAAVRRQLLRALIAYRPGTKHRGPDNRSPTSTTFPPHYQAYQLIEHPLSRIHSIFWIEEAQSEFAHPSSRETTRALYRQTWAQVRLQVQRAGGSWLHFLYHEFTSTIVRSVPATSVGFLVFEMVKREIDRRGQGGGDEDVMEDMMEEMRRAVGWSKEEDVEEEGENEEESSG</sequence>
<organism evidence="12 13">
    <name type="scientific">Jimgerdemannia flammicorona</name>
    <dbReference type="NCBI Taxonomy" id="994334"/>
    <lineage>
        <taxon>Eukaryota</taxon>
        <taxon>Fungi</taxon>
        <taxon>Fungi incertae sedis</taxon>
        <taxon>Mucoromycota</taxon>
        <taxon>Mucoromycotina</taxon>
        <taxon>Endogonomycetes</taxon>
        <taxon>Endogonales</taxon>
        <taxon>Endogonaceae</taxon>
        <taxon>Jimgerdemannia</taxon>
    </lineage>
</organism>
<evidence type="ECO:0000256" key="10">
    <source>
        <dbReference type="RuleBase" id="RU000488"/>
    </source>
</evidence>
<feature type="region of interest" description="Disordered" evidence="11">
    <location>
        <begin position="450"/>
        <end position="472"/>
    </location>
</feature>
<evidence type="ECO:0000256" key="2">
    <source>
        <dbReference type="ARBA" id="ARBA00006375"/>
    </source>
</evidence>
<dbReference type="Gene3D" id="1.50.40.10">
    <property type="entry name" value="Mitochondrial carrier domain"/>
    <property type="match status" value="1"/>
</dbReference>
<dbReference type="InterPro" id="IPR050567">
    <property type="entry name" value="Mitochondrial_Carrier"/>
</dbReference>
<evidence type="ECO:0000256" key="3">
    <source>
        <dbReference type="ARBA" id="ARBA00022448"/>
    </source>
</evidence>
<comment type="similarity">
    <text evidence="2 10">Belongs to the mitochondrial carrier (TC 2.A.29) family.</text>
</comment>
<evidence type="ECO:0000256" key="7">
    <source>
        <dbReference type="ARBA" id="ARBA00023128"/>
    </source>
</evidence>
<dbReference type="InterPro" id="IPR018108">
    <property type="entry name" value="MCP_transmembrane"/>
</dbReference>
<dbReference type="PANTHER" id="PTHR45624:SF26">
    <property type="entry name" value="CARRIER PROTEIN, PUTATIVE (AFU_ORTHOLOGUE AFUA_1G07710)-RELATED"/>
    <property type="match status" value="1"/>
</dbReference>
<keyword evidence="13" id="KW-1185">Reference proteome</keyword>
<evidence type="ECO:0000256" key="11">
    <source>
        <dbReference type="SAM" id="MobiDB-lite"/>
    </source>
</evidence>
<evidence type="ECO:0000256" key="5">
    <source>
        <dbReference type="ARBA" id="ARBA00022737"/>
    </source>
</evidence>
<dbReference type="Proteomes" id="UP000274822">
    <property type="component" value="Unassembled WGS sequence"/>
</dbReference>
<dbReference type="GO" id="GO:0031966">
    <property type="term" value="C:mitochondrial membrane"/>
    <property type="evidence" value="ECO:0007669"/>
    <property type="project" value="UniProtKB-SubCell"/>
</dbReference>
<keyword evidence="6" id="KW-1133">Transmembrane helix</keyword>
<keyword evidence="5" id="KW-0677">Repeat</keyword>
<keyword evidence="8 9" id="KW-0472">Membrane</keyword>
<keyword evidence="7" id="KW-0496">Mitochondrion</keyword>
<dbReference type="PROSITE" id="PS50920">
    <property type="entry name" value="SOLCAR"/>
    <property type="match status" value="1"/>
</dbReference>
<proteinExistence type="inferred from homology"/>
<dbReference type="Pfam" id="PF00153">
    <property type="entry name" value="Mito_carr"/>
    <property type="match status" value="1"/>
</dbReference>
<accession>A0A433Q231</accession>
<evidence type="ECO:0000256" key="9">
    <source>
        <dbReference type="PROSITE-ProRule" id="PRU00282"/>
    </source>
</evidence>
<evidence type="ECO:0000313" key="13">
    <source>
        <dbReference type="Proteomes" id="UP000274822"/>
    </source>
</evidence>
<keyword evidence="4 9" id="KW-0812">Transmembrane</keyword>
<name>A0A433Q231_9FUNG</name>
<protein>
    <submittedName>
        <fullName evidence="12">Mitochondrial carrier domain-containing protein</fullName>
    </submittedName>
</protein>
<feature type="repeat" description="Solcar" evidence="9">
    <location>
        <begin position="161"/>
        <end position="248"/>
    </location>
</feature>
<evidence type="ECO:0000256" key="6">
    <source>
        <dbReference type="ARBA" id="ARBA00022989"/>
    </source>
</evidence>
<reference evidence="12 13" key="1">
    <citation type="journal article" date="2018" name="New Phytol.">
        <title>Phylogenomics of Endogonaceae and evolution of mycorrhizas within Mucoromycota.</title>
        <authorList>
            <person name="Chang Y."/>
            <person name="Desiro A."/>
            <person name="Na H."/>
            <person name="Sandor L."/>
            <person name="Lipzen A."/>
            <person name="Clum A."/>
            <person name="Barry K."/>
            <person name="Grigoriev I.V."/>
            <person name="Martin F.M."/>
            <person name="Stajich J.E."/>
            <person name="Smith M.E."/>
            <person name="Bonito G."/>
            <person name="Spatafora J.W."/>
        </authorList>
    </citation>
    <scope>NUCLEOTIDE SEQUENCE [LARGE SCALE GENOMIC DNA]</scope>
    <source>
        <strain evidence="12 13">AD002</strain>
    </source>
</reference>
<dbReference type="SUPFAM" id="SSF103506">
    <property type="entry name" value="Mitochondrial carrier"/>
    <property type="match status" value="1"/>
</dbReference>
<comment type="subcellular location">
    <subcellularLocation>
        <location evidence="1">Mitochondrion membrane</location>
        <topology evidence="1">Multi-pass membrane protein</topology>
    </subcellularLocation>
</comment>
<gene>
    <name evidence="12" type="ORF">BC938DRAFT_474595</name>
</gene>
<keyword evidence="3 10" id="KW-0813">Transport</keyword>
<dbReference type="InterPro" id="IPR023395">
    <property type="entry name" value="MCP_dom_sf"/>
</dbReference>
<evidence type="ECO:0000313" key="12">
    <source>
        <dbReference type="EMBL" id="RUS23808.1"/>
    </source>
</evidence>
<evidence type="ECO:0000256" key="8">
    <source>
        <dbReference type="ARBA" id="ARBA00023136"/>
    </source>
</evidence>